<keyword evidence="4" id="KW-1185">Reference proteome</keyword>
<proteinExistence type="predicted"/>
<feature type="coiled-coil region" evidence="1">
    <location>
        <begin position="72"/>
        <end position="99"/>
    </location>
</feature>
<evidence type="ECO:0000313" key="3">
    <source>
        <dbReference type="EMBL" id="GAA2458500.1"/>
    </source>
</evidence>
<dbReference type="Proteomes" id="UP001501638">
    <property type="component" value="Unassembled WGS sequence"/>
</dbReference>
<dbReference type="EMBL" id="BAAASZ010000032">
    <property type="protein sequence ID" value="GAA2458500.1"/>
    <property type="molecule type" value="Genomic_DNA"/>
</dbReference>
<accession>A0ABN3KFM3</accession>
<evidence type="ECO:0000313" key="4">
    <source>
        <dbReference type="Proteomes" id="UP001501638"/>
    </source>
</evidence>
<feature type="region of interest" description="Disordered" evidence="2">
    <location>
        <begin position="1"/>
        <end position="66"/>
    </location>
</feature>
<sequence length="184" mass="19638">MRPLGDAEPVRCLRAEATASSIDRATRRPGWTGRPRADTPPTGGTARTAAGRAPVDDPEPTPLTEVDMGGRLHVEQQELDDLLKQLHTSQDQMRKALNALRDIGPKSTGSQALDNACDEIHDSWDDAIGKIADGTKAIEDALRATKNNYAATEQAIREVFDKATPDKPVPGTAPSGTRPAGGPR</sequence>
<gene>
    <name evidence="3" type="ORF">GCM10010405_48440</name>
</gene>
<feature type="compositionally biased region" description="Low complexity" evidence="2">
    <location>
        <begin position="39"/>
        <end position="53"/>
    </location>
</feature>
<protein>
    <submittedName>
        <fullName evidence="3">Uncharacterized protein</fullName>
    </submittedName>
</protein>
<dbReference type="Gene3D" id="1.10.287.1060">
    <property type="entry name" value="ESAT-6-like"/>
    <property type="match status" value="1"/>
</dbReference>
<keyword evidence="1" id="KW-0175">Coiled coil</keyword>
<feature type="region of interest" description="Disordered" evidence="2">
    <location>
        <begin position="159"/>
        <end position="184"/>
    </location>
</feature>
<comment type="caution">
    <text evidence="3">The sequence shown here is derived from an EMBL/GenBank/DDBJ whole genome shotgun (WGS) entry which is preliminary data.</text>
</comment>
<evidence type="ECO:0000256" key="1">
    <source>
        <dbReference type="SAM" id="Coils"/>
    </source>
</evidence>
<name>A0ABN3KFM3_9ACTN</name>
<reference evidence="3 4" key="1">
    <citation type="journal article" date="2019" name="Int. J. Syst. Evol. Microbiol.">
        <title>The Global Catalogue of Microorganisms (GCM) 10K type strain sequencing project: providing services to taxonomists for standard genome sequencing and annotation.</title>
        <authorList>
            <consortium name="The Broad Institute Genomics Platform"/>
            <consortium name="The Broad Institute Genome Sequencing Center for Infectious Disease"/>
            <person name="Wu L."/>
            <person name="Ma J."/>
        </authorList>
    </citation>
    <scope>NUCLEOTIDE SEQUENCE [LARGE SCALE GENOMIC DNA]</scope>
    <source>
        <strain evidence="3 4">JCM 6305</strain>
    </source>
</reference>
<evidence type="ECO:0000256" key="2">
    <source>
        <dbReference type="SAM" id="MobiDB-lite"/>
    </source>
</evidence>
<organism evidence="3 4">
    <name type="scientific">Streptomyces macrosporus</name>
    <dbReference type="NCBI Taxonomy" id="44032"/>
    <lineage>
        <taxon>Bacteria</taxon>
        <taxon>Bacillati</taxon>
        <taxon>Actinomycetota</taxon>
        <taxon>Actinomycetes</taxon>
        <taxon>Kitasatosporales</taxon>
        <taxon>Streptomycetaceae</taxon>
        <taxon>Streptomyces</taxon>
    </lineage>
</organism>